<dbReference type="Pfam" id="PF02212">
    <property type="entry name" value="GED"/>
    <property type="match status" value="1"/>
</dbReference>
<dbReference type="PANTHER" id="PTHR11566">
    <property type="entry name" value="DYNAMIN"/>
    <property type="match status" value="1"/>
</dbReference>
<feature type="compositionally biased region" description="Gly residues" evidence="3">
    <location>
        <begin position="560"/>
        <end position="581"/>
    </location>
</feature>
<accession>C1N5I8</accession>
<dbReference type="KEGG" id="mpp:MICPUCDRAFT_36259"/>
<evidence type="ECO:0000259" key="4">
    <source>
        <dbReference type="PROSITE" id="PS51388"/>
    </source>
</evidence>
<proteinExistence type="predicted"/>
<dbReference type="Pfam" id="PF01031">
    <property type="entry name" value="Dynamin_M"/>
    <property type="match status" value="1"/>
</dbReference>
<sequence>MPGPAQHAHTLGDGLVPLINRLQDIFSQAGGGIADLELPQIAVVGSQSSGKSSVLEALVGRDFLPRGPDICTRRPLVLQLVHTPYGAHHAHAAAHHGGHGPPAEWGEFLHRPGEIFTDFEAIREEIECETNRGVGSNKGVSDKQIRLKINSPHVLTMTLVDLPGVTRVPVGDQPADIEKQIRNMILSYIKRDSCLILAVSPANSDLANSGAFYALTLSRAVDPDGKRTIGVITKLDIMDRGTDACAYLSNEVVPLRLGYIGVVNRCQQDIAQRRSIREARAAENEFFRHHPAYAEVQHKCGVEALGWTVSRILGDHIADVLPTLAEKVSKRREAAAREMKELGEGRPDDPGLQSSFVLEKLHAFSASFVKCVAGRNDDLNTHNLEGGARIHYVLQDIFVRGLQSLDPTEAMSEEDIRTAIQNAAGTRGTLLLPEEPFEVLVKQAIKKMNDPCLKAARIVHDELNRISSALLKTHQLSRYPRLASAIETATREFLSEGLDPAEAMIGSLVDCQLAHINTTHPDFVGGSVAMRLAQRELRARRGGDAFEGEFDSDEEEENGGGDGVNTRGGGNGNGNSNGNGNGRRAALRDVNGRSKKLAKTTTSALKKEDGATATATASPPGGKLYSHEDGVVSLKEPPGKIQASEPQTNEELLQVLVTRILLGSYFSISRGVLADTVPKAVMHFLVNSVQRGLQQYLIQTLYDPATAGVLLQEHPDAEAKRVAVTSKYHALTQAAHAIGTMPAELAAAAGAGGHNRR</sequence>
<dbReference type="GO" id="GO:0005874">
    <property type="term" value="C:microtubule"/>
    <property type="evidence" value="ECO:0007669"/>
    <property type="project" value="TreeGrafter"/>
</dbReference>
<gene>
    <name evidence="6" type="ORF">MICPUCDRAFT_36259</name>
</gene>
<dbReference type="SUPFAM" id="SSF52540">
    <property type="entry name" value="P-loop containing nucleoside triphosphate hydrolases"/>
    <property type="match status" value="1"/>
</dbReference>
<dbReference type="Proteomes" id="UP000001876">
    <property type="component" value="Unassembled WGS sequence"/>
</dbReference>
<name>C1N5I8_MICPC</name>
<protein>
    <submittedName>
        <fullName evidence="6">Predicted protein</fullName>
    </submittedName>
</protein>
<dbReference type="Pfam" id="PF00350">
    <property type="entry name" value="Dynamin_N"/>
    <property type="match status" value="1"/>
</dbReference>
<dbReference type="CDD" id="cd08771">
    <property type="entry name" value="DLP_1"/>
    <property type="match status" value="1"/>
</dbReference>
<dbReference type="InterPro" id="IPR027417">
    <property type="entry name" value="P-loop_NTPase"/>
</dbReference>
<feature type="region of interest" description="Disordered" evidence="3">
    <location>
        <begin position="543"/>
        <end position="646"/>
    </location>
</feature>
<dbReference type="InterPro" id="IPR003130">
    <property type="entry name" value="GED"/>
</dbReference>
<dbReference type="GO" id="GO:0016020">
    <property type="term" value="C:membrane"/>
    <property type="evidence" value="ECO:0007669"/>
    <property type="project" value="TreeGrafter"/>
</dbReference>
<evidence type="ECO:0000256" key="3">
    <source>
        <dbReference type="SAM" id="MobiDB-lite"/>
    </source>
</evidence>
<dbReference type="GO" id="GO:0005737">
    <property type="term" value="C:cytoplasm"/>
    <property type="evidence" value="ECO:0007669"/>
    <property type="project" value="TreeGrafter"/>
</dbReference>
<dbReference type="InterPro" id="IPR030381">
    <property type="entry name" value="G_DYNAMIN_dom"/>
</dbReference>
<keyword evidence="2" id="KW-0342">GTP-binding</keyword>
<dbReference type="AlphaFoldDB" id="C1N5I8"/>
<dbReference type="GeneID" id="9688810"/>
<dbReference type="InterPro" id="IPR045063">
    <property type="entry name" value="Dynamin_N"/>
</dbReference>
<dbReference type="EMBL" id="GG663748">
    <property type="protein sequence ID" value="EEH52301.1"/>
    <property type="molecule type" value="Genomic_DNA"/>
</dbReference>
<dbReference type="OMA" id="KICHNCG"/>
<dbReference type="Gene3D" id="1.20.120.1240">
    <property type="entry name" value="Dynamin, middle domain"/>
    <property type="match status" value="1"/>
</dbReference>
<feature type="domain" description="Dynamin-type G" evidence="5">
    <location>
        <begin position="35"/>
        <end position="322"/>
    </location>
</feature>
<reference evidence="6 7" key="1">
    <citation type="journal article" date="2009" name="Science">
        <title>Green evolution and dynamic adaptations revealed by genomes of the marine picoeukaryotes Micromonas.</title>
        <authorList>
            <person name="Worden A.Z."/>
            <person name="Lee J.H."/>
            <person name="Mock T."/>
            <person name="Rouze P."/>
            <person name="Simmons M.P."/>
            <person name="Aerts A.L."/>
            <person name="Allen A.E."/>
            <person name="Cuvelier M.L."/>
            <person name="Derelle E."/>
            <person name="Everett M.V."/>
            <person name="Foulon E."/>
            <person name="Grimwood J."/>
            <person name="Gundlach H."/>
            <person name="Henrissat B."/>
            <person name="Napoli C."/>
            <person name="McDonald S.M."/>
            <person name="Parker M.S."/>
            <person name="Rombauts S."/>
            <person name="Salamov A."/>
            <person name="Von Dassow P."/>
            <person name="Badger J.H."/>
            <person name="Coutinho P.M."/>
            <person name="Demir E."/>
            <person name="Dubchak I."/>
            <person name="Gentemann C."/>
            <person name="Eikrem W."/>
            <person name="Gready J.E."/>
            <person name="John U."/>
            <person name="Lanier W."/>
            <person name="Lindquist E.A."/>
            <person name="Lucas S."/>
            <person name="Mayer K.F."/>
            <person name="Moreau H."/>
            <person name="Not F."/>
            <person name="Otillar R."/>
            <person name="Panaud O."/>
            <person name="Pangilinan J."/>
            <person name="Paulsen I."/>
            <person name="Piegu B."/>
            <person name="Poliakov A."/>
            <person name="Robbens S."/>
            <person name="Schmutz J."/>
            <person name="Toulza E."/>
            <person name="Wyss T."/>
            <person name="Zelensky A."/>
            <person name="Zhou K."/>
            <person name="Armbrust E.V."/>
            <person name="Bhattacharya D."/>
            <person name="Goodenough U.W."/>
            <person name="Van de Peer Y."/>
            <person name="Grigoriev I.V."/>
        </authorList>
    </citation>
    <scope>NUCLEOTIDE SEQUENCE [LARGE SCALE GENOMIC DNA]</scope>
    <source>
        <strain evidence="6 7">CCMP1545</strain>
    </source>
</reference>
<evidence type="ECO:0000313" key="6">
    <source>
        <dbReference type="EMBL" id="EEH52301.1"/>
    </source>
</evidence>
<feature type="domain" description="GED" evidence="4">
    <location>
        <begin position="655"/>
        <end position="746"/>
    </location>
</feature>
<evidence type="ECO:0000259" key="5">
    <source>
        <dbReference type="PROSITE" id="PS51718"/>
    </source>
</evidence>
<dbReference type="RefSeq" id="XP_003063165.1">
    <property type="nucleotide sequence ID" value="XM_003063119.1"/>
</dbReference>
<dbReference type="PANTHER" id="PTHR11566:SF21">
    <property type="entry name" value="DYNAMIN RELATED PROTEIN 1, ISOFORM A"/>
    <property type="match status" value="1"/>
</dbReference>
<dbReference type="PRINTS" id="PR00195">
    <property type="entry name" value="DYNAMIN"/>
</dbReference>
<dbReference type="GO" id="GO:0008017">
    <property type="term" value="F:microtubule binding"/>
    <property type="evidence" value="ECO:0007669"/>
    <property type="project" value="TreeGrafter"/>
</dbReference>
<dbReference type="GO" id="GO:0005525">
    <property type="term" value="F:GTP binding"/>
    <property type="evidence" value="ECO:0007669"/>
    <property type="project" value="InterPro"/>
</dbReference>
<dbReference type="Gene3D" id="3.40.50.300">
    <property type="entry name" value="P-loop containing nucleotide triphosphate hydrolases"/>
    <property type="match status" value="1"/>
</dbReference>
<evidence type="ECO:0000256" key="2">
    <source>
        <dbReference type="ARBA" id="ARBA00023134"/>
    </source>
</evidence>
<dbReference type="FunFam" id="3.40.50.300:FF:001027">
    <property type="entry name" value="dynamin-related protein 3A"/>
    <property type="match status" value="1"/>
</dbReference>
<evidence type="ECO:0000256" key="1">
    <source>
        <dbReference type="ARBA" id="ARBA00022741"/>
    </source>
</evidence>
<dbReference type="SMART" id="SM00302">
    <property type="entry name" value="GED"/>
    <property type="match status" value="1"/>
</dbReference>
<feature type="compositionally biased region" description="Acidic residues" evidence="3">
    <location>
        <begin position="546"/>
        <end position="559"/>
    </location>
</feature>
<dbReference type="PROSITE" id="PS51718">
    <property type="entry name" value="G_DYNAMIN_2"/>
    <property type="match status" value="1"/>
</dbReference>
<dbReference type="SMART" id="SM00053">
    <property type="entry name" value="DYNc"/>
    <property type="match status" value="1"/>
</dbReference>
<dbReference type="GO" id="GO:0003924">
    <property type="term" value="F:GTPase activity"/>
    <property type="evidence" value="ECO:0007669"/>
    <property type="project" value="InterPro"/>
</dbReference>
<keyword evidence="7" id="KW-1185">Reference proteome</keyword>
<organism evidence="7">
    <name type="scientific">Micromonas pusilla (strain CCMP1545)</name>
    <name type="common">Picoplanktonic green alga</name>
    <dbReference type="NCBI Taxonomy" id="564608"/>
    <lineage>
        <taxon>Eukaryota</taxon>
        <taxon>Viridiplantae</taxon>
        <taxon>Chlorophyta</taxon>
        <taxon>Mamiellophyceae</taxon>
        <taxon>Mamiellales</taxon>
        <taxon>Mamiellaceae</taxon>
        <taxon>Micromonas</taxon>
    </lineage>
</organism>
<dbReference type="InterPro" id="IPR020850">
    <property type="entry name" value="GED_dom"/>
</dbReference>
<dbReference type="InterPro" id="IPR022812">
    <property type="entry name" value="Dynamin"/>
</dbReference>
<dbReference type="InterPro" id="IPR001401">
    <property type="entry name" value="Dynamin_GTPase"/>
</dbReference>
<dbReference type="OrthoDB" id="5061070at2759"/>
<keyword evidence="1" id="KW-0547">Nucleotide-binding</keyword>
<evidence type="ECO:0000313" key="7">
    <source>
        <dbReference type="Proteomes" id="UP000001876"/>
    </source>
</evidence>
<dbReference type="STRING" id="564608.C1N5I8"/>
<dbReference type="eggNOG" id="KOG0446">
    <property type="taxonomic scope" value="Eukaryota"/>
</dbReference>
<dbReference type="InterPro" id="IPR000375">
    <property type="entry name" value="Dynamin_stalk"/>
</dbReference>
<dbReference type="PROSITE" id="PS51388">
    <property type="entry name" value="GED"/>
    <property type="match status" value="1"/>
</dbReference>